<dbReference type="InterPro" id="IPR020568">
    <property type="entry name" value="Ribosomal_Su5_D2-typ_SF"/>
</dbReference>
<evidence type="ECO:0000313" key="7">
    <source>
        <dbReference type="Proteomes" id="UP000315647"/>
    </source>
</evidence>
<dbReference type="Proteomes" id="UP000315647">
    <property type="component" value="Chromosome"/>
</dbReference>
<feature type="domain" description="TIR" evidence="5">
    <location>
        <begin position="743"/>
        <end position="857"/>
    </location>
</feature>
<proteinExistence type="inferred from homology"/>
<keyword evidence="2" id="KW-0547">Nucleotide-binding</keyword>
<dbReference type="InterPro" id="IPR020575">
    <property type="entry name" value="Hsp90_N"/>
</dbReference>
<dbReference type="GO" id="GO:0005524">
    <property type="term" value="F:ATP binding"/>
    <property type="evidence" value="ECO:0007669"/>
    <property type="project" value="UniProtKB-KW"/>
</dbReference>
<dbReference type="SUPFAM" id="SSF52200">
    <property type="entry name" value="Toll/Interleukin receptor TIR domain"/>
    <property type="match status" value="1"/>
</dbReference>
<dbReference type="AlphaFoldDB" id="A0A517Q0I0"/>
<evidence type="ECO:0000256" key="2">
    <source>
        <dbReference type="ARBA" id="ARBA00022741"/>
    </source>
</evidence>
<evidence type="ECO:0000313" key="6">
    <source>
        <dbReference type="EMBL" id="QDT25137.1"/>
    </source>
</evidence>
<dbReference type="InterPro" id="IPR036890">
    <property type="entry name" value="HATPase_C_sf"/>
</dbReference>
<dbReference type="Gene3D" id="3.40.50.10140">
    <property type="entry name" value="Toll/interleukin-1 receptor homology (TIR) domain"/>
    <property type="match status" value="1"/>
</dbReference>
<organism evidence="6 7">
    <name type="scientific">Gimesia panareensis</name>
    <dbReference type="NCBI Taxonomy" id="2527978"/>
    <lineage>
        <taxon>Bacteria</taxon>
        <taxon>Pseudomonadati</taxon>
        <taxon>Planctomycetota</taxon>
        <taxon>Planctomycetia</taxon>
        <taxon>Planctomycetales</taxon>
        <taxon>Planctomycetaceae</taxon>
        <taxon>Gimesia</taxon>
    </lineage>
</organism>
<keyword evidence="3" id="KW-0067">ATP-binding</keyword>
<evidence type="ECO:0000256" key="4">
    <source>
        <dbReference type="ARBA" id="ARBA00023186"/>
    </source>
</evidence>
<dbReference type="PANTHER" id="PTHR11528">
    <property type="entry name" value="HEAT SHOCK PROTEIN 90 FAMILY MEMBER"/>
    <property type="match status" value="1"/>
</dbReference>
<accession>A0A517Q0I0</accession>
<dbReference type="Pfam" id="PF13589">
    <property type="entry name" value="HATPase_c_3"/>
    <property type="match status" value="1"/>
</dbReference>
<keyword evidence="4" id="KW-0143">Chaperone</keyword>
<dbReference type="Pfam" id="PF13676">
    <property type="entry name" value="TIR_2"/>
    <property type="match status" value="1"/>
</dbReference>
<dbReference type="EMBL" id="CP037421">
    <property type="protein sequence ID" value="QDT25137.1"/>
    <property type="molecule type" value="Genomic_DNA"/>
</dbReference>
<comment type="similarity">
    <text evidence="1">Belongs to the heat shock protein 90 family.</text>
</comment>
<dbReference type="SUPFAM" id="SSF55874">
    <property type="entry name" value="ATPase domain of HSP90 chaperone/DNA topoisomerase II/histidine kinase"/>
    <property type="match status" value="1"/>
</dbReference>
<evidence type="ECO:0000256" key="1">
    <source>
        <dbReference type="ARBA" id="ARBA00008239"/>
    </source>
</evidence>
<dbReference type="PRINTS" id="PR00775">
    <property type="entry name" value="HEATSHOCK90"/>
</dbReference>
<dbReference type="GO" id="GO:0140662">
    <property type="term" value="F:ATP-dependent protein folding chaperone"/>
    <property type="evidence" value="ECO:0007669"/>
    <property type="project" value="InterPro"/>
</dbReference>
<dbReference type="GO" id="GO:0051082">
    <property type="term" value="F:unfolded protein binding"/>
    <property type="evidence" value="ECO:0007669"/>
    <property type="project" value="InterPro"/>
</dbReference>
<dbReference type="RefSeq" id="WP_145448009.1">
    <property type="nucleotide sequence ID" value="NZ_CP037421.1"/>
</dbReference>
<dbReference type="InterPro" id="IPR000157">
    <property type="entry name" value="TIR_dom"/>
</dbReference>
<dbReference type="Gene3D" id="3.30.230.80">
    <property type="match status" value="1"/>
</dbReference>
<reference evidence="6 7" key="1">
    <citation type="submission" date="2019-03" db="EMBL/GenBank/DDBJ databases">
        <title>Deep-cultivation of Planctomycetes and their phenomic and genomic characterization uncovers novel biology.</title>
        <authorList>
            <person name="Wiegand S."/>
            <person name="Jogler M."/>
            <person name="Boedeker C."/>
            <person name="Pinto D."/>
            <person name="Vollmers J."/>
            <person name="Rivas-Marin E."/>
            <person name="Kohn T."/>
            <person name="Peeters S.H."/>
            <person name="Heuer A."/>
            <person name="Rast P."/>
            <person name="Oberbeckmann S."/>
            <person name="Bunk B."/>
            <person name="Jeske O."/>
            <person name="Meyerdierks A."/>
            <person name="Storesund J.E."/>
            <person name="Kallscheuer N."/>
            <person name="Luecker S."/>
            <person name="Lage O.M."/>
            <person name="Pohl T."/>
            <person name="Merkel B.J."/>
            <person name="Hornburger P."/>
            <person name="Mueller R.-W."/>
            <person name="Bruemmer F."/>
            <person name="Labrenz M."/>
            <person name="Spormann A.M."/>
            <person name="Op den Camp H."/>
            <person name="Overmann J."/>
            <person name="Amann R."/>
            <person name="Jetten M.S.M."/>
            <person name="Mascher T."/>
            <person name="Medema M.H."/>
            <person name="Devos D.P."/>
            <person name="Kaster A.-K."/>
            <person name="Ovreas L."/>
            <person name="Rohde M."/>
            <person name="Galperin M.Y."/>
            <person name="Jogler C."/>
        </authorList>
    </citation>
    <scope>NUCLEOTIDE SEQUENCE [LARGE SCALE GENOMIC DNA]</scope>
    <source>
        <strain evidence="6 7">Enr10</strain>
    </source>
</reference>
<keyword evidence="7" id="KW-1185">Reference proteome</keyword>
<protein>
    <submittedName>
        <fullName evidence="6">Chaperone protein HtpG</fullName>
    </submittedName>
</protein>
<dbReference type="InterPro" id="IPR037196">
    <property type="entry name" value="HSP90_C"/>
</dbReference>
<evidence type="ECO:0000259" key="5">
    <source>
        <dbReference type="Pfam" id="PF13676"/>
    </source>
</evidence>
<dbReference type="Pfam" id="PF00183">
    <property type="entry name" value="HSP90"/>
    <property type="match status" value="1"/>
</dbReference>
<sequence length="873" mass="99034">MARRKIKINLPGLLRMLGENIYAEPDVAVREMIQNAHDTSIIRTTLDESFSNPSIEVTFNHEQGTLTFADNGAGMTEDELHKNLSTVGESFTRIQRDELHGANAEKSALLIGQFGIGLLSAFSISERVEVYTRSYQHDQTGCFWSCEGDIHYTTELYDKPEVGTRIVLYLLDSKMELLDEKRLRQAIKKYADFLSVPILLQGKQVNSTTPPWEEDEGQTDLHEYIQSRWGLFPLGLIPFNSASAQSEDGQPLPNVSGLLFIPLIPFELTRDFGEVDVYITRMFIKANDKELLPHWARFVKGVINTSELTPTLSRGEVIIDEAYRRVQDLLGGIIIAYLRMLQQKDVEKLKLLVGAYNNTIKARALEDDAFFDAICDLVRVNTDLGHITIQEYLEKSDNVIYYFAESGSGTQHKLLFSHKGLPVIDASWGMEEYFLEAYAKRKGLKVERLAADSGVIFREPDTVSGKWETLELAFKQRIGKEARAVEFEPETVPAVLVARPLQQEDKELANINAVGAQTGVSSDAIKQMFQKMAKSKSLRVSESDTFLHLNIKNPLINQLRDMPRSETFDLALNCIYNNSLMFAHHYVSADNAEVIFEANNRAFSAMIANAQALTKQQEALAKVERERDELTRRIPHWSLPSQRTIVELSLRTKFQSFDEDIENQIVKRIQSLVTLAPPIVTLGSYSGSTKFAIELTVEQASQLLFLFQSGKLEDLGISDIRVLADAAVTGIVEEKTQRSAYDVFLCHNTNDKTEVRRIGIYLRSRGILPWLDDWELRPGIPWQDELQKHIEKIPSAAVFVGDSEVGPWQNIELNAFIKEFIDRKCPVIPVLLRSCRREPKLPVFLNTMKQVDFRKRRPDPISMLIWGITGKKQ</sequence>
<dbReference type="SUPFAM" id="SSF110942">
    <property type="entry name" value="HSP90 C-terminal domain"/>
    <property type="match status" value="1"/>
</dbReference>
<evidence type="ECO:0000256" key="3">
    <source>
        <dbReference type="ARBA" id="ARBA00022840"/>
    </source>
</evidence>
<dbReference type="GO" id="GO:0016887">
    <property type="term" value="F:ATP hydrolysis activity"/>
    <property type="evidence" value="ECO:0007669"/>
    <property type="project" value="InterPro"/>
</dbReference>
<gene>
    <name evidence="6" type="primary">htpG_1</name>
    <name evidence="6" type="ORF">Enr10x_04310</name>
</gene>
<dbReference type="InterPro" id="IPR035897">
    <property type="entry name" value="Toll_tir_struct_dom_sf"/>
</dbReference>
<dbReference type="GO" id="GO:0007165">
    <property type="term" value="P:signal transduction"/>
    <property type="evidence" value="ECO:0007669"/>
    <property type="project" value="InterPro"/>
</dbReference>
<name>A0A517Q0I0_9PLAN</name>
<dbReference type="SUPFAM" id="SSF54211">
    <property type="entry name" value="Ribosomal protein S5 domain 2-like"/>
    <property type="match status" value="1"/>
</dbReference>
<dbReference type="Gene3D" id="3.30.565.10">
    <property type="entry name" value="Histidine kinase-like ATPase, C-terminal domain"/>
    <property type="match status" value="1"/>
</dbReference>
<dbReference type="InterPro" id="IPR001404">
    <property type="entry name" value="Hsp90_fam"/>
</dbReference>